<feature type="chain" id="PRO_5042326121" description="SGNH hydrolase-type esterase domain-containing protein" evidence="5">
    <location>
        <begin position="25"/>
        <end position="402"/>
    </location>
</feature>
<dbReference type="Gramene" id="KCW45467">
    <property type="protein sequence ID" value="KCW45467"/>
    <property type="gene ID" value="EUGRSUZ_L00816"/>
</dbReference>
<dbReference type="InterPro" id="IPR001087">
    <property type="entry name" value="GDSL"/>
</dbReference>
<evidence type="ECO:0000256" key="2">
    <source>
        <dbReference type="ARBA" id="ARBA00022729"/>
    </source>
</evidence>
<keyword evidence="2 5" id="KW-0732">Signal</keyword>
<dbReference type="SUPFAM" id="SSF52266">
    <property type="entry name" value="SGNH hydrolase"/>
    <property type="match status" value="1"/>
</dbReference>
<evidence type="ECO:0000256" key="5">
    <source>
        <dbReference type="SAM" id="SignalP"/>
    </source>
</evidence>
<evidence type="ECO:0000256" key="3">
    <source>
        <dbReference type="ARBA" id="ARBA00022801"/>
    </source>
</evidence>
<dbReference type="PANTHER" id="PTHR22835">
    <property type="entry name" value="ZINC FINGER FYVE DOMAIN CONTAINING PROTEIN"/>
    <property type="match status" value="1"/>
</dbReference>
<reference evidence="6" key="2">
    <citation type="journal article" date="2014" name="Nature">
        <title>The genome of Eucalyptus grandis.</title>
        <authorList>
            <person name="Myburg A.A."/>
            <person name="Grattapaglia D."/>
            <person name="Tuskan G.A."/>
            <person name="Hellsten U."/>
            <person name="Hayes R.D."/>
            <person name="Grimwood J."/>
            <person name="Jenkins J."/>
            <person name="Lindquist E."/>
            <person name="Tice H."/>
            <person name="Bauer D."/>
            <person name="Goodstein D.M."/>
            <person name="Dubchak I."/>
            <person name="Poliakov A."/>
            <person name="Mizrachi E."/>
            <person name="Kullan A.R."/>
            <person name="Hussey S.G."/>
            <person name="Pinard D."/>
            <person name="van der Merwe K."/>
            <person name="Singh P."/>
            <person name="van Jaarsveld I."/>
            <person name="Silva-Junior O.B."/>
            <person name="Togawa R.C."/>
            <person name="Pappas M.R."/>
            <person name="Faria D.A."/>
            <person name="Sansaloni C.P."/>
            <person name="Petroli C.D."/>
            <person name="Yang X."/>
            <person name="Ranjan P."/>
            <person name="Tschaplinski T.J."/>
            <person name="Ye C.Y."/>
            <person name="Li T."/>
            <person name="Sterck L."/>
            <person name="Vanneste K."/>
            <person name="Murat F."/>
            <person name="Soler M."/>
            <person name="Clemente H.S."/>
            <person name="Saidi N."/>
            <person name="Cassan-Wang H."/>
            <person name="Dunand C."/>
            <person name="Hefer C.A."/>
            <person name="Bornberg-Bauer E."/>
            <person name="Kersting A.R."/>
            <person name="Vining K."/>
            <person name="Amarasinghe V."/>
            <person name="Ranik M."/>
            <person name="Naithani S."/>
            <person name="Elser J."/>
            <person name="Boyd A.E."/>
            <person name="Liston A."/>
            <person name="Spatafora J.W."/>
            <person name="Dharmwardhana P."/>
            <person name="Raja R."/>
            <person name="Sullivan C."/>
            <person name="Romanel E."/>
            <person name="Alves-Ferreira M."/>
            <person name="Kulheim C."/>
            <person name="Foley W."/>
            <person name="Carocha V."/>
            <person name="Paiva J."/>
            <person name="Kudrna D."/>
            <person name="Brommonschenkel S.H."/>
            <person name="Pasquali G."/>
            <person name="Byrne M."/>
            <person name="Rigault P."/>
            <person name="Tibbits J."/>
            <person name="Spokevicius A."/>
            <person name="Jones R.C."/>
            <person name="Steane D.A."/>
            <person name="Vaillancourt R.E."/>
            <person name="Potts B.M."/>
            <person name="Joubert F."/>
            <person name="Barry K."/>
            <person name="Pappas G.J."/>
            <person name="Strauss S.H."/>
            <person name="Jaiswal P."/>
            <person name="Grima-Pettenati J."/>
            <person name="Salse J."/>
            <person name="Van de Peer Y."/>
            <person name="Rokhsar D.S."/>
            <person name="Schmutz J."/>
        </authorList>
    </citation>
    <scope>NUCLEOTIDE SEQUENCE</scope>
    <source>
        <tissue evidence="6">Leaf extractions</tissue>
    </source>
</reference>
<protein>
    <recommendedName>
        <fullName evidence="9">SGNH hydrolase-type esterase domain-containing protein</fullName>
    </recommendedName>
</protein>
<organism evidence="7">
    <name type="scientific">Eucalyptus grandis</name>
    <name type="common">Flooded gum</name>
    <dbReference type="NCBI Taxonomy" id="71139"/>
    <lineage>
        <taxon>Eukaryota</taxon>
        <taxon>Viridiplantae</taxon>
        <taxon>Streptophyta</taxon>
        <taxon>Embryophyta</taxon>
        <taxon>Tracheophyta</taxon>
        <taxon>Spermatophyta</taxon>
        <taxon>Magnoliopsida</taxon>
        <taxon>eudicotyledons</taxon>
        <taxon>Gunneridae</taxon>
        <taxon>Pentapetalae</taxon>
        <taxon>rosids</taxon>
        <taxon>malvids</taxon>
        <taxon>Myrtales</taxon>
        <taxon>Myrtaceae</taxon>
        <taxon>Myrtoideae</taxon>
        <taxon>Eucalypteae</taxon>
        <taxon>Eucalyptus</taxon>
    </lineage>
</organism>
<dbReference type="eggNOG" id="ENOG502QSMM">
    <property type="taxonomic scope" value="Eukaryota"/>
</dbReference>
<dbReference type="InterPro" id="IPR035669">
    <property type="entry name" value="SGNH_plant_lipase-like"/>
</dbReference>
<keyword evidence="4" id="KW-0325">Glycoprotein</keyword>
<dbReference type="InParanoid" id="A0A058ZUN1"/>
<dbReference type="STRING" id="71139.A0A058ZUN1"/>
<evidence type="ECO:0000313" key="7">
    <source>
        <dbReference type="EMBL" id="KCW45467.1"/>
    </source>
</evidence>
<evidence type="ECO:0000313" key="6">
    <source>
        <dbReference type="EMBL" id="KAK2632960.1"/>
    </source>
</evidence>
<dbReference type="Proteomes" id="UP000030711">
    <property type="component" value="Unassembled WGS sequence"/>
</dbReference>
<dbReference type="Gene3D" id="3.40.50.1110">
    <property type="entry name" value="SGNH hydrolase"/>
    <property type="match status" value="1"/>
</dbReference>
<dbReference type="AlphaFoldDB" id="A0A058ZUN1"/>
<accession>A0A058ZUN1</accession>
<dbReference type="OMA" id="PSILCGH"/>
<evidence type="ECO:0000313" key="8">
    <source>
        <dbReference type="Proteomes" id="UP000030711"/>
    </source>
</evidence>
<dbReference type="EMBL" id="MU848303">
    <property type="protein sequence ID" value="KAK2632960.1"/>
    <property type="molecule type" value="Genomic_DNA"/>
</dbReference>
<dbReference type="EMBL" id="KK198817">
    <property type="protein sequence ID" value="KCW45467.1"/>
    <property type="molecule type" value="Genomic_DNA"/>
</dbReference>
<name>A0A058ZUN1_EUCGR</name>
<evidence type="ECO:0000256" key="4">
    <source>
        <dbReference type="ARBA" id="ARBA00023180"/>
    </source>
</evidence>
<feature type="signal peptide" evidence="5">
    <location>
        <begin position="1"/>
        <end position="24"/>
    </location>
</feature>
<keyword evidence="3" id="KW-0378">Hydrolase</keyword>
<dbReference type="InterPro" id="IPR036514">
    <property type="entry name" value="SGNH_hydro_sf"/>
</dbReference>
<dbReference type="PANTHER" id="PTHR22835:SF683">
    <property type="entry name" value="OS05G0506800 PROTEIN"/>
    <property type="match status" value="1"/>
</dbReference>
<gene>
    <name evidence="7" type="ORF">EUGRSUZ_L00816</name>
</gene>
<evidence type="ECO:0008006" key="9">
    <source>
        <dbReference type="Google" id="ProtNLM"/>
    </source>
</evidence>
<proteinExistence type="inferred from homology"/>
<comment type="similarity">
    <text evidence="1">Belongs to the 'GDSL' lipolytic enzyme family.</text>
</comment>
<keyword evidence="8" id="KW-1185">Reference proteome</keyword>
<evidence type="ECO:0000256" key="1">
    <source>
        <dbReference type="ARBA" id="ARBA00008668"/>
    </source>
</evidence>
<dbReference type="CDD" id="cd01837">
    <property type="entry name" value="SGNH_plant_lipase_like"/>
    <property type="match status" value="1"/>
</dbReference>
<dbReference type="GO" id="GO:0016788">
    <property type="term" value="F:hydrolase activity, acting on ester bonds"/>
    <property type="evidence" value="ECO:0007669"/>
    <property type="project" value="InterPro"/>
</dbReference>
<reference evidence="6" key="3">
    <citation type="submission" date="2023-04" db="EMBL/GenBank/DDBJ databases">
        <title>WGS assembly of Eucalyptus grandis.</title>
        <authorList>
            <person name="Myburg A."/>
            <person name="Grattapaglia D."/>
            <person name="Tuskan G."/>
            <person name="Hellsten U."/>
            <person name="Hayes R."/>
            <person name="Grimwood J."/>
            <person name="Jenkins J."/>
            <person name="Lindquist E."/>
            <person name="Tice H."/>
            <person name="Bauer D."/>
            <person name="Goodstein D."/>
            <person name="Dubchak I."/>
            <person name="Poliakov A."/>
            <person name="Mizrachi E."/>
            <person name="Kullan A."/>
            <person name="Hussey S."/>
            <person name="Pinard D."/>
            <person name="Van D."/>
            <person name="Singh P."/>
            <person name="Van J."/>
            <person name="Silva-Junior O."/>
            <person name="Togawa R."/>
            <person name="Pappas M."/>
            <person name="Faria D."/>
            <person name="Sansaloni C."/>
            <person name="Petroli C."/>
            <person name="Yang X."/>
            <person name="Ranjan P."/>
            <person name="Tschaplinski T."/>
            <person name="Ye C."/>
            <person name="Li T."/>
            <person name="Sterck L."/>
            <person name="Vanneste K."/>
            <person name="Murat F."/>
            <person name="Soler M."/>
            <person name="Clemente H."/>
            <person name="Saidi N."/>
            <person name="Cassan-Wang H."/>
            <person name="Dunand C."/>
            <person name="Hefer C."/>
            <person name="Bornberg-Bauer E."/>
            <person name="Kersting A."/>
            <person name="Vining K."/>
            <person name="Amarasinghe V."/>
            <person name="Ranik M."/>
            <person name="Naithani S."/>
            <person name="Elser J."/>
            <person name="Boyd A."/>
            <person name="Liston A."/>
            <person name="Spatafora J."/>
            <person name="Dharmwardhana P."/>
            <person name="Raja R."/>
            <person name="Sullivan C."/>
            <person name="Romanel E."/>
            <person name="Alves-Ferreira M."/>
            <person name="Kulheim C."/>
            <person name="Foley W."/>
            <person name="Carocha V."/>
            <person name="Paiva J."/>
            <person name="Kudrna D."/>
            <person name="Brommonschenkel S."/>
            <person name="Pasquali G."/>
            <person name="Byrne M."/>
            <person name="Rigault P."/>
            <person name="Tibbits J."/>
            <person name="Spokevicius A."/>
            <person name="Jones R."/>
            <person name="Steane D."/>
            <person name="Vaillancourt R."/>
            <person name="Potts B."/>
            <person name="Joubert F."/>
            <person name="Barry K."/>
            <person name="Pappas G."/>
            <person name="Strauss S."/>
            <person name="Jaiswal P."/>
            <person name="Grima-Pettenati J."/>
            <person name="Salse J."/>
            <person name="Van D."/>
            <person name="Rokhsar D."/>
            <person name="Schmutz J."/>
        </authorList>
    </citation>
    <scope>NUCLEOTIDE SEQUENCE</scope>
    <source>
        <tissue evidence="6">Leaf extractions</tissue>
    </source>
</reference>
<dbReference type="Pfam" id="PF00657">
    <property type="entry name" value="Lipase_GDSL"/>
    <property type="match status" value="1"/>
</dbReference>
<reference evidence="6" key="4">
    <citation type="submission" date="2023-07" db="EMBL/GenBank/DDBJ databases">
        <authorList>
            <person name="Myburg A.A."/>
            <person name="Grattapaglia D."/>
            <person name="Tuskan G.A."/>
            <person name="Hellsten U."/>
            <person name="Hayes R.D."/>
            <person name="Grimwood J."/>
            <person name="Jenkins J."/>
            <person name="Lindquist E."/>
            <person name="Tice H."/>
            <person name="Bauer D."/>
            <person name="Goodstein D.M."/>
            <person name="Dubchak I."/>
            <person name="Poliakov A."/>
            <person name="Mizrachi E."/>
            <person name="Kullan A.R."/>
            <person name="Hussey S.G."/>
            <person name="Pinard D."/>
            <person name="Van D.M."/>
            <person name="Singh P."/>
            <person name="Van J.I."/>
            <person name="Silva-Junior O.B."/>
            <person name="Togawa R.C."/>
            <person name="Pappas M.R."/>
            <person name="Faria D.A."/>
            <person name="Sansaloni C.P."/>
            <person name="Petroli C.D."/>
            <person name="Yang X."/>
            <person name="Ranjan P."/>
            <person name="Tschaplinski T.J."/>
            <person name="Ye C.Y."/>
            <person name="Li T."/>
            <person name="Sterck L."/>
            <person name="Vanneste K."/>
            <person name="Murat F."/>
            <person name="Soler M."/>
            <person name="Clemente H.S."/>
            <person name="Saidi N."/>
            <person name="Cassan-Wang H."/>
            <person name="Dunand C."/>
            <person name="Hefer C.A."/>
            <person name="Bornberg-Bauer E."/>
            <person name="Kersting A.R."/>
            <person name="Vining K."/>
            <person name="Amarasinghe V."/>
            <person name="Ranik M."/>
            <person name="Naithani S."/>
            <person name="Elser J."/>
            <person name="Boyd A.E."/>
            <person name="Liston A."/>
            <person name="Spatafora J.W."/>
            <person name="Dharmwardhana P."/>
            <person name="Raja R."/>
            <person name="Sullivan C."/>
            <person name="Romanel E."/>
            <person name="Alves-Ferreira M."/>
            <person name="Kulheim C."/>
            <person name="Foley W."/>
            <person name="Carocha V."/>
            <person name="Paiva J."/>
            <person name="Kudrna D."/>
            <person name="Brommonschenkel S.H."/>
            <person name="Pasquali G."/>
            <person name="Byrne M."/>
            <person name="Rigault P."/>
            <person name="Tibbits J."/>
            <person name="Spokevicius A."/>
            <person name="Jones R.C."/>
            <person name="Steane D.A."/>
            <person name="Vaillancourt R.E."/>
            <person name="Potts B.M."/>
            <person name="Joubert F."/>
            <person name="Barry K."/>
            <person name="Pappas G.J."/>
            <person name="Strauss S.H."/>
            <person name="Jaiswal P."/>
            <person name="Grima-Pettenati J."/>
            <person name="Salse J."/>
            <person name="Van D.P."/>
            <person name="Rokhsar D.S."/>
            <person name="Schmutz J."/>
        </authorList>
    </citation>
    <scope>NUCLEOTIDE SEQUENCE</scope>
    <source>
        <tissue evidence="6">Leaf extractions</tissue>
    </source>
</reference>
<sequence length="402" mass="43790">MASSLLFPKLLVFVVAGVLPAISSSPGLGCYRSIISFGDSLADTGNALHLARSAGRSTHAGSLPYGQTHFRRPTGRFSDGRLVIDFVAERLGLPYVAPYYGDDGGGSVEDFRKGVNFAVGGATALDGSFFEGRGMGSNFPNESLGVQLGLFKELLPSLCYTSSDCKEFLGNSLVLMGEIGGNDYNHPFFMGKDLEEIKDFVPLVIEEIVSAISELIHLGAVTILVPGNFPIGCLPAYLTKFQSSDKEAYDPSTGCLNWLNEFSQYHNEQLQLKLDHLRELHPRTKIIYVDYYNAAVRFYQSPNKFGFEGQVFRACCGGGGTHNYNSSALCSSNTKVCDDPSSYASWDGLHFTEAAYRWIFKSIADGSFTVPKLDISCPSLALNEHMECPVLSSELPHLKIDA</sequence>
<reference evidence="7" key="1">
    <citation type="submission" date="2013-07" db="EMBL/GenBank/DDBJ databases">
        <title>The genome of Eucalyptus grandis.</title>
        <authorList>
            <person name="Schmutz J."/>
            <person name="Hayes R."/>
            <person name="Myburg A."/>
            <person name="Tuskan G."/>
            <person name="Grattapaglia D."/>
            <person name="Rokhsar D.S."/>
        </authorList>
    </citation>
    <scope>NUCLEOTIDE SEQUENCE</scope>
    <source>
        <tissue evidence="7">Leaf extractions</tissue>
    </source>
</reference>
<dbReference type="FunCoup" id="A0A058ZUN1">
    <property type="interactions" value="358"/>
</dbReference>